<dbReference type="CDD" id="cd14284">
    <property type="entry name" value="UBA_GAWKY"/>
    <property type="match status" value="1"/>
</dbReference>
<dbReference type="PANTHER" id="PTHR13020">
    <property type="entry name" value="TRINUCLEOTIDE REPEAT-CONTAINING GENE 6"/>
    <property type="match status" value="1"/>
</dbReference>
<reference evidence="3" key="1">
    <citation type="submission" date="2013-09" db="EMBL/GenBank/DDBJ databases">
        <title>The Genome Sequence of Anopheles maculatus species B.</title>
        <authorList>
            <consortium name="The Broad Institute Genomics Platform"/>
            <person name="Neafsey D.E."/>
            <person name="Besansky N."/>
            <person name="Howell P."/>
            <person name="Walton C."/>
            <person name="Young S.K."/>
            <person name="Zeng Q."/>
            <person name="Gargeya S."/>
            <person name="Fitzgerald M."/>
            <person name="Haas B."/>
            <person name="Abouelleil A."/>
            <person name="Allen A.W."/>
            <person name="Alvarado L."/>
            <person name="Arachchi H.M."/>
            <person name="Berlin A.M."/>
            <person name="Chapman S.B."/>
            <person name="Gainer-Dewar J."/>
            <person name="Goldberg J."/>
            <person name="Griggs A."/>
            <person name="Gujja S."/>
            <person name="Hansen M."/>
            <person name="Howarth C."/>
            <person name="Imamovic A."/>
            <person name="Ireland A."/>
            <person name="Larimer J."/>
            <person name="McCowan C."/>
            <person name="Murphy C."/>
            <person name="Pearson M."/>
            <person name="Poon T.W."/>
            <person name="Priest M."/>
            <person name="Roberts A."/>
            <person name="Saif S."/>
            <person name="Shea T."/>
            <person name="Sisk P."/>
            <person name="Sykes S."/>
            <person name="Wortman J."/>
            <person name="Nusbaum C."/>
            <person name="Birren B."/>
        </authorList>
    </citation>
    <scope>NUCLEOTIDE SEQUENCE [LARGE SCALE GENOMIC DNA]</scope>
    <source>
        <strain evidence="3">maculatus3</strain>
    </source>
</reference>
<dbReference type="GO" id="GO:0005654">
    <property type="term" value="C:nucleoplasm"/>
    <property type="evidence" value="ECO:0007669"/>
    <property type="project" value="TreeGrafter"/>
</dbReference>
<dbReference type="InterPro" id="IPR041971">
    <property type="entry name" value="Gawky_UBA"/>
</dbReference>
<reference evidence="2" key="2">
    <citation type="submission" date="2020-05" db="UniProtKB">
        <authorList>
            <consortium name="EnsemblMetazoa"/>
        </authorList>
    </citation>
    <scope>IDENTIFICATION</scope>
    <source>
        <strain evidence="2">maculatus3</strain>
    </source>
</reference>
<feature type="region of interest" description="Disordered" evidence="1">
    <location>
        <begin position="576"/>
        <end position="598"/>
    </location>
</feature>
<feature type="region of interest" description="Disordered" evidence="1">
    <location>
        <begin position="81"/>
        <end position="225"/>
    </location>
</feature>
<dbReference type="VEuPathDB" id="VectorBase:AMAM004733"/>
<feature type="compositionally biased region" description="Low complexity" evidence="1">
    <location>
        <begin position="175"/>
        <end position="191"/>
    </location>
</feature>
<evidence type="ECO:0000313" key="2">
    <source>
        <dbReference type="EnsemblMetazoa" id="AMAM004733-PA"/>
    </source>
</evidence>
<sequence>MDDIKGVQELQSVKEDPVELLSELTTIPTISSAAQQNEMAFNEEDVVGHRPLVGQVTAATVNSPKAIVMISAPPMGMTGDSQMASICRTDPDSGPSNDGWGCQHVNQDTNWEVPGSPEPQGGAASTGGTGSASAKPDGGGAHGAGPNGSWKAQNMNTGTELWETNLRSGGPAGPHLQQQQQQQAQQHLAQAKTTPWVPVNNLGGTWMEDDDGGAGGAAGVPEPSGGSVWNGSAAAIVAGAVPLVGPGAGPTPAWGALNNGNVVTATQAASGAVATVGGGMWPPGTGSNTPALTTAAGVPTTANNPQMAAIGVKKDLNEWGTGGVGPVGAGTVPPGAPGIIPTPSGAGGGWDGRQPGVTGAGGTLPMVGGGGTVGAVNGQSAGGFNINAASLGADTVLRGDPRGISGRLNGAAAAAAAAAAGGSMWGVGSVPDQRSGAVLPGAGVGGGQQWGNGNGGGPNKLPPTANWDDGRPSSLDEATGAALWGQGNGVVPLSRQNSAGWKDVADVMMRPGGGAGGGGPMQRNPVQGAGPFGPVPVPSGGAPGNGGVRGTTSGAGALSLGKDVRVEWGRQMQGIARNGSWDDQPPGGGWGDEKAGGAPWNMDLASNAGGWNKTPTTPKSAGLGWPDPSELGGGTANAGMDWGLDGGKAAVVGGGPTKSPLEFIRASKEYRLLCEMGHKKEDVEFALRTTNMNIDDAMELLRHGAGAGGLTGGGWRRTLSEDHAGAVLGMGGFDGAYSGRIPPLNHAASGLSYSQ</sequence>
<dbReference type="GO" id="GO:0000932">
    <property type="term" value="C:P-body"/>
    <property type="evidence" value="ECO:0007669"/>
    <property type="project" value="TreeGrafter"/>
</dbReference>
<keyword evidence="3" id="KW-1185">Reference proteome</keyword>
<feature type="compositionally biased region" description="Gly residues" evidence="1">
    <location>
        <begin position="137"/>
        <end position="146"/>
    </location>
</feature>
<evidence type="ECO:0000256" key="1">
    <source>
        <dbReference type="SAM" id="MobiDB-lite"/>
    </source>
</evidence>
<dbReference type="EnsemblMetazoa" id="AMAM004733-RA">
    <property type="protein sequence ID" value="AMAM004733-PA"/>
    <property type="gene ID" value="AMAM004733"/>
</dbReference>
<accession>A0A182SDR5</accession>
<dbReference type="InterPro" id="IPR052068">
    <property type="entry name" value="GW182_domain"/>
</dbReference>
<evidence type="ECO:0000313" key="3">
    <source>
        <dbReference type="Proteomes" id="UP000075901"/>
    </source>
</evidence>
<evidence type="ECO:0008006" key="4">
    <source>
        <dbReference type="Google" id="ProtNLM"/>
    </source>
</evidence>
<dbReference type="InterPro" id="IPR009060">
    <property type="entry name" value="UBA-like_sf"/>
</dbReference>
<proteinExistence type="predicted"/>
<protein>
    <recommendedName>
        <fullName evidence="4">UBA domain-containing protein</fullName>
    </recommendedName>
</protein>
<name>A0A182SDR5_9DIPT</name>
<dbReference type="GO" id="GO:0060213">
    <property type="term" value="P:positive regulation of nuclear-transcribed mRNA poly(A) tail shortening"/>
    <property type="evidence" value="ECO:0007669"/>
    <property type="project" value="TreeGrafter"/>
</dbReference>
<dbReference type="Proteomes" id="UP000075901">
    <property type="component" value="Unassembled WGS sequence"/>
</dbReference>
<dbReference type="PANTHER" id="PTHR13020:SF25">
    <property type="entry name" value="PROTEIN GAWKY"/>
    <property type="match status" value="1"/>
</dbReference>
<feature type="compositionally biased region" description="Polar residues" evidence="1">
    <location>
        <begin position="150"/>
        <end position="159"/>
    </location>
</feature>
<organism evidence="2 3">
    <name type="scientific">Anopheles maculatus</name>
    <dbReference type="NCBI Taxonomy" id="74869"/>
    <lineage>
        <taxon>Eukaryota</taxon>
        <taxon>Metazoa</taxon>
        <taxon>Ecdysozoa</taxon>
        <taxon>Arthropoda</taxon>
        <taxon>Hexapoda</taxon>
        <taxon>Insecta</taxon>
        <taxon>Pterygota</taxon>
        <taxon>Neoptera</taxon>
        <taxon>Endopterygota</taxon>
        <taxon>Diptera</taxon>
        <taxon>Nematocera</taxon>
        <taxon>Culicoidea</taxon>
        <taxon>Culicidae</taxon>
        <taxon>Anophelinae</taxon>
        <taxon>Anopheles</taxon>
        <taxon>Anopheles maculatus group</taxon>
    </lineage>
</organism>
<dbReference type="AlphaFoldDB" id="A0A182SDR5"/>
<dbReference type="GO" id="GO:0035195">
    <property type="term" value="P:miRNA-mediated post-transcriptional gene silencing"/>
    <property type="evidence" value="ECO:0007669"/>
    <property type="project" value="TreeGrafter"/>
</dbReference>
<dbReference type="SUPFAM" id="SSF46934">
    <property type="entry name" value="UBA-like"/>
    <property type="match status" value="1"/>
</dbReference>